<gene>
    <name evidence="4" type="ORF">AZ468_23700</name>
    <name evidence="3" type="ORF">OPW20_25345</name>
</gene>
<keyword evidence="1" id="KW-0812">Transmembrane</keyword>
<dbReference type="Proteomes" id="UP001150001">
    <property type="component" value="Unassembled WGS sequence"/>
</dbReference>
<reference evidence="3" key="2">
    <citation type="submission" date="2022-11" db="EMBL/GenBank/DDBJ databases">
        <title>Role of the vibriolysin VemA secreted by the emergent pathogen Vibrio europaeus in the colonization of Manila clam mucus.</title>
        <authorList>
            <person name="Martinez C."/>
            <person name="Rodriguez S."/>
            <person name="Vences A."/>
            <person name="Barja J.L."/>
            <person name="Toranzo A.E."/>
            <person name="Dubert J."/>
        </authorList>
    </citation>
    <scope>NUCLEOTIDE SEQUENCE</scope>
    <source>
        <strain evidence="3">3454</strain>
    </source>
</reference>
<dbReference type="EMBL" id="JAPFIT010000033">
    <property type="protein sequence ID" value="MDC5743393.1"/>
    <property type="molecule type" value="Genomic_DNA"/>
</dbReference>
<comment type="caution">
    <text evidence="4">The sequence shown here is derived from an EMBL/GenBank/DDBJ whole genome shotgun (WGS) entry which is preliminary data.</text>
</comment>
<feature type="transmembrane region" description="Helical" evidence="1">
    <location>
        <begin position="7"/>
        <end position="31"/>
    </location>
</feature>
<dbReference type="Pfam" id="PF13127">
    <property type="entry name" value="DUF3955"/>
    <property type="match status" value="1"/>
</dbReference>
<accession>A0A178J493</accession>
<evidence type="ECO:0000313" key="3">
    <source>
        <dbReference type="EMBL" id="MDC5743393.1"/>
    </source>
</evidence>
<sequence>MKILKNFWVSALFLAFSVACFISFHLIGSYVDEGGMLVEPFGFIPLFWLFIFLALISFFVSLFRSWKNRANR</sequence>
<dbReference type="Proteomes" id="UP000094761">
    <property type="component" value="Unassembled WGS sequence"/>
</dbReference>
<evidence type="ECO:0000313" key="4">
    <source>
        <dbReference type="EMBL" id="OAM96701.1"/>
    </source>
</evidence>
<dbReference type="InterPro" id="IPR025016">
    <property type="entry name" value="DUF3955"/>
</dbReference>
<evidence type="ECO:0000313" key="5">
    <source>
        <dbReference type="Proteomes" id="UP000094761"/>
    </source>
</evidence>
<dbReference type="GeneID" id="78078734"/>
<proteinExistence type="predicted"/>
<evidence type="ECO:0000313" key="6">
    <source>
        <dbReference type="Proteomes" id="UP001150001"/>
    </source>
</evidence>
<evidence type="ECO:0000256" key="1">
    <source>
        <dbReference type="SAM" id="Phobius"/>
    </source>
</evidence>
<organism evidence="4 5">
    <name type="scientific">Vibrio europaeus</name>
    <dbReference type="NCBI Taxonomy" id="300876"/>
    <lineage>
        <taxon>Bacteria</taxon>
        <taxon>Pseudomonadati</taxon>
        <taxon>Pseudomonadota</taxon>
        <taxon>Gammaproteobacteria</taxon>
        <taxon>Vibrionales</taxon>
        <taxon>Vibrionaceae</taxon>
        <taxon>Vibrio</taxon>
        <taxon>Vibrio oreintalis group</taxon>
    </lineage>
</organism>
<keyword evidence="1" id="KW-0472">Membrane</keyword>
<feature type="transmembrane region" description="Helical" evidence="1">
    <location>
        <begin position="43"/>
        <end position="63"/>
    </location>
</feature>
<protein>
    <submittedName>
        <fullName evidence="3">DUF3955 domain-containing protein</fullName>
    </submittedName>
</protein>
<dbReference type="AlphaFoldDB" id="A0A178J493"/>
<name>A0A178J493_9VIBR</name>
<dbReference type="OrthoDB" id="9134165at2"/>
<evidence type="ECO:0000259" key="2">
    <source>
        <dbReference type="Pfam" id="PF13127"/>
    </source>
</evidence>
<reference evidence="4 5" key="1">
    <citation type="submission" date="2016-03" db="EMBL/GenBank/DDBJ databases">
        <title>Draft genome sequence of the Vibrio tubiashii subs. europaeus.</title>
        <authorList>
            <person name="Spinard E."/>
            <person name="Dubert J."/>
            <person name="Nelson D.R."/>
            <person name="Barja J.L."/>
        </authorList>
    </citation>
    <scope>NUCLEOTIDE SEQUENCE [LARGE SCALE GENOMIC DNA]</scope>
    <source>
        <strain evidence="5">PP-638</strain>
        <strain evidence="4">PP2-638</strain>
        <plasmid evidence="4">p251_like</plasmid>
    </source>
</reference>
<dbReference type="PROSITE" id="PS51257">
    <property type="entry name" value="PROKAR_LIPOPROTEIN"/>
    <property type="match status" value="1"/>
</dbReference>
<dbReference type="EMBL" id="LUAX01000008">
    <property type="protein sequence ID" value="OAM96701.1"/>
    <property type="molecule type" value="Genomic_DNA"/>
</dbReference>
<dbReference type="RefSeq" id="WP_069669721.1">
    <property type="nucleotide sequence ID" value="NZ_JAPFIM010000025.1"/>
</dbReference>
<keyword evidence="6" id="KW-1185">Reference proteome</keyword>
<keyword evidence="4" id="KW-0614">Plasmid</keyword>
<feature type="domain" description="DUF3955" evidence="2">
    <location>
        <begin position="9"/>
        <end position="61"/>
    </location>
</feature>
<keyword evidence="1" id="KW-1133">Transmembrane helix</keyword>
<geneLocation type="plasmid" evidence="4">
    <name>p251_like</name>
</geneLocation>